<keyword evidence="4" id="KW-1185">Reference proteome</keyword>
<feature type="transmembrane region" description="Helical" evidence="2">
    <location>
        <begin position="44"/>
        <end position="65"/>
    </location>
</feature>
<sequence>MEPTNFEQQSREKFEEREMQPSNGAWGKLEQMLDEAQPKKKKSAFPWFAIAASFVGIAIIATVFFNRNTTEENKFVEQDINSEILKTETPLRDKTIINDLKEGNESVAITEDDNKENIVELVEKNSDSKSLKATKQKSLIASTTSEKPFVKSSQDSKVAYKKESAIAYNNVQNTNRSDDKKQITTQNAIAQNGQVLNISEGKNTNSKTLNNLNLDKQVDAVIAQVKQLKEDKKVITESDIDALLMTAQKELQLNRILNNKKVDAMALLGDVEMELNHSLRDKVFFALGEGFDYLKSTIVMRAD</sequence>
<protein>
    <submittedName>
        <fullName evidence="3">Uncharacterized protein</fullName>
    </submittedName>
</protein>
<feature type="region of interest" description="Disordered" evidence="1">
    <location>
        <begin position="1"/>
        <end position="27"/>
    </location>
</feature>
<dbReference type="Proteomes" id="UP000326509">
    <property type="component" value="Unassembled WGS sequence"/>
</dbReference>
<keyword evidence="2" id="KW-0812">Transmembrane</keyword>
<dbReference type="OrthoDB" id="1247025at2"/>
<evidence type="ECO:0000256" key="1">
    <source>
        <dbReference type="SAM" id="MobiDB-lite"/>
    </source>
</evidence>
<organism evidence="3 4">
    <name type="scientific">Patiriisocius marinus</name>
    <dbReference type="NCBI Taxonomy" id="1397112"/>
    <lineage>
        <taxon>Bacteria</taxon>
        <taxon>Pseudomonadati</taxon>
        <taxon>Bacteroidota</taxon>
        <taxon>Flavobacteriia</taxon>
        <taxon>Flavobacteriales</taxon>
        <taxon>Flavobacteriaceae</taxon>
        <taxon>Patiriisocius</taxon>
    </lineage>
</organism>
<proteinExistence type="predicted"/>
<accession>A0A5J4J037</accession>
<comment type="caution">
    <text evidence="3">The sequence shown here is derived from an EMBL/GenBank/DDBJ whole genome shotgun (WGS) entry which is preliminary data.</text>
</comment>
<keyword evidence="2" id="KW-0472">Membrane</keyword>
<keyword evidence="2" id="KW-1133">Transmembrane helix</keyword>
<dbReference type="AlphaFoldDB" id="A0A5J4J037"/>
<feature type="compositionally biased region" description="Basic and acidic residues" evidence="1">
    <location>
        <begin position="9"/>
        <end position="19"/>
    </location>
</feature>
<dbReference type="RefSeq" id="WP_151675105.1">
    <property type="nucleotide sequence ID" value="NZ_BKCG01000009.1"/>
</dbReference>
<reference evidence="3 4" key="1">
    <citation type="submission" date="2019-08" db="EMBL/GenBank/DDBJ databases">
        <title>Draft genome sequence of Ulvibacter marinus type strain NBRC 109484.</title>
        <authorList>
            <person name="Kawano K."/>
            <person name="Ushijima N."/>
            <person name="Kihara M."/>
            <person name="Itoh H."/>
        </authorList>
    </citation>
    <scope>NUCLEOTIDE SEQUENCE [LARGE SCALE GENOMIC DNA]</scope>
    <source>
        <strain evidence="3 4">NBRC 109484</strain>
    </source>
</reference>
<dbReference type="EMBL" id="BKCG01000009">
    <property type="protein sequence ID" value="GER60674.1"/>
    <property type="molecule type" value="Genomic_DNA"/>
</dbReference>
<evidence type="ECO:0000313" key="3">
    <source>
        <dbReference type="EMBL" id="GER60674.1"/>
    </source>
</evidence>
<evidence type="ECO:0000313" key="4">
    <source>
        <dbReference type="Proteomes" id="UP000326509"/>
    </source>
</evidence>
<gene>
    <name evidence="3" type="ORF">ULMA_27820</name>
</gene>
<name>A0A5J4J037_9FLAO</name>
<evidence type="ECO:0000256" key="2">
    <source>
        <dbReference type="SAM" id="Phobius"/>
    </source>
</evidence>